<sequence length="300" mass="31059">MTEGLIATWRRELGSDLRRALAIGAARTPLDPPGGGAWLAAWALACLTTGLTLWLAGGYHAGFAGLNAAADSYPGWVLQWLTAVGGDAAPFALGLFLARRYPRVLLALMLAAILASAYSRGLKPLFDAARPSAVMPLADFNLIGPALRRASFPSGHSVAAGALCGVLVYYARWSETRVLWVLLATLVGLSRVAVGVHWPVDVAFGLAGGVLAAWIGARLAARWGALASKPGVHLTLVAICALSAISLLPGGGDYPLARPLLQALGGAALAYALAGYVVMPLVRRRRAVPVGSAARAESDP</sequence>
<organism evidence="6 7">
    <name type="scientific">Candidatus Thiodictyon syntrophicum</name>
    <dbReference type="NCBI Taxonomy" id="1166950"/>
    <lineage>
        <taxon>Bacteria</taxon>
        <taxon>Pseudomonadati</taxon>
        <taxon>Pseudomonadota</taxon>
        <taxon>Gammaproteobacteria</taxon>
        <taxon>Chromatiales</taxon>
        <taxon>Chromatiaceae</taxon>
        <taxon>Thiodictyon</taxon>
    </lineage>
</organism>
<dbReference type="InterPro" id="IPR036938">
    <property type="entry name" value="PAP2/HPO_sf"/>
</dbReference>
<dbReference type="AlphaFoldDB" id="A0A2K8U1X0"/>
<feature type="transmembrane region" description="Helical" evidence="4">
    <location>
        <begin position="178"/>
        <end position="196"/>
    </location>
</feature>
<name>A0A2K8U1X0_9GAMM</name>
<reference evidence="6 7" key="1">
    <citation type="submission" date="2017-03" db="EMBL/GenBank/DDBJ databases">
        <title>Complete genome sequence of Candidatus 'Thiodictyon syntrophicum' sp. nov. strain Cad16T, a photolithoautotroph purple sulfur bacterium isolated from an alpine meromictic lake.</title>
        <authorList>
            <person name="Luedin S.M."/>
            <person name="Pothier J.F."/>
            <person name="Danza F."/>
            <person name="Storelli N."/>
            <person name="Wittwer M."/>
            <person name="Tonolla M."/>
        </authorList>
    </citation>
    <scope>NUCLEOTIDE SEQUENCE [LARGE SCALE GENOMIC DNA]</scope>
    <source>
        <strain evidence="6 7">Cad16T</strain>
    </source>
</reference>
<dbReference type="KEGG" id="tsy:THSYN_00215"/>
<gene>
    <name evidence="6" type="ORF">THSYN_00215</name>
</gene>
<evidence type="ECO:0000259" key="5">
    <source>
        <dbReference type="SMART" id="SM00014"/>
    </source>
</evidence>
<protein>
    <recommendedName>
        <fullName evidence="1">undecaprenyl-diphosphate phosphatase</fullName>
        <ecNumber evidence="1">3.6.1.27</ecNumber>
    </recommendedName>
    <alternativeName>
        <fullName evidence="2">Undecaprenyl pyrophosphate phosphatase</fullName>
    </alternativeName>
</protein>
<evidence type="ECO:0000313" key="6">
    <source>
        <dbReference type="EMBL" id="AUB79537.1"/>
    </source>
</evidence>
<dbReference type="PANTHER" id="PTHR14969">
    <property type="entry name" value="SPHINGOSINE-1-PHOSPHATE PHOSPHOHYDROLASE"/>
    <property type="match status" value="1"/>
</dbReference>
<accession>A0A2K8U1X0</accession>
<dbReference type="EMBL" id="CP020370">
    <property type="protein sequence ID" value="AUB79537.1"/>
    <property type="molecule type" value="Genomic_DNA"/>
</dbReference>
<dbReference type="GO" id="GO:0050380">
    <property type="term" value="F:undecaprenyl-diphosphatase activity"/>
    <property type="evidence" value="ECO:0007669"/>
    <property type="project" value="UniProtKB-EC"/>
</dbReference>
<dbReference type="PANTHER" id="PTHR14969:SF13">
    <property type="entry name" value="AT30094P"/>
    <property type="match status" value="1"/>
</dbReference>
<dbReference type="InterPro" id="IPR000326">
    <property type="entry name" value="PAP2/HPO"/>
</dbReference>
<evidence type="ECO:0000256" key="4">
    <source>
        <dbReference type="SAM" id="Phobius"/>
    </source>
</evidence>
<keyword evidence="4" id="KW-1133">Transmembrane helix</keyword>
<feature type="domain" description="Phosphatidic acid phosphatase type 2/haloperoxidase" evidence="5">
    <location>
        <begin position="104"/>
        <end position="220"/>
    </location>
</feature>
<dbReference type="Proteomes" id="UP000232638">
    <property type="component" value="Chromosome"/>
</dbReference>
<keyword evidence="4" id="KW-0472">Membrane</keyword>
<evidence type="ECO:0000256" key="1">
    <source>
        <dbReference type="ARBA" id="ARBA00012374"/>
    </source>
</evidence>
<feature type="transmembrane region" description="Helical" evidence="4">
    <location>
        <begin position="260"/>
        <end position="279"/>
    </location>
</feature>
<keyword evidence="4" id="KW-0812">Transmembrane</keyword>
<evidence type="ECO:0000256" key="2">
    <source>
        <dbReference type="ARBA" id="ARBA00032707"/>
    </source>
</evidence>
<dbReference type="SMART" id="SM00014">
    <property type="entry name" value="acidPPc"/>
    <property type="match status" value="1"/>
</dbReference>
<dbReference type="Pfam" id="PF01569">
    <property type="entry name" value="PAP2"/>
    <property type="match status" value="1"/>
</dbReference>
<comment type="catalytic activity">
    <reaction evidence="3">
        <text>di-trans,octa-cis-undecaprenyl diphosphate + H2O = di-trans,octa-cis-undecaprenyl phosphate + phosphate + H(+)</text>
        <dbReference type="Rhea" id="RHEA:28094"/>
        <dbReference type="ChEBI" id="CHEBI:15377"/>
        <dbReference type="ChEBI" id="CHEBI:15378"/>
        <dbReference type="ChEBI" id="CHEBI:43474"/>
        <dbReference type="ChEBI" id="CHEBI:58405"/>
        <dbReference type="ChEBI" id="CHEBI:60392"/>
        <dbReference type="EC" id="3.6.1.27"/>
    </reaction>
</comment>
<feature type="transmembrane region" description="Helical" evidence="4">
    <location>
        <begin position="202"/>
        <end position="220"/>
    </location>
</feature>
<feature type="transmembrane region" description="Helical" evidence="4">
    <location>
        <begin position="104"/>
        <end position="122"/>
    </location>
</feature>
<feature type="transmembrane region" description="Helical" evidence="4">
    <location>
        <begin position="77"/>
        <end position="97"/>
    </location>
</feature>
<feature type="transmembrane region" description="Helical" evidence="4">
    <location>
        <begin position="37"/>
        <end position="57"/>
    </location>
</feature>
<feature type="transmembrane region" description="Helical" evidence="4">
    <location>
        <begin position="150"/>
        <end position="171"/>
    </location>
</feature>
<dbReference type="RefSeq" id="WP_236848754.1">
    <property type="nucleotide sequence ID" value="NZ_CP020370.1"/>
</dbReference>
<dbReference type="EC" id="3.6.1.27" evidence="1"/>
<dbReference type="Gene3D" id="1.20.144.10">
    <property type="entry name" value="Phosphatidic acid phosphatase type 2/haloperoxidase"/>
    <property type="match status" value="1"/>
</dbReference>
<feature type="transmembrane region" description="Helical" evidence="4">
    <location>
        <begin position="232"/>
        <end position="248"/>
    </location>
</feature>
<evidence type="ECO:0000313" key="7">
    <source>
        <dbReference type="Proteomes" id="UP000232638"/>
    </source>
</evidence>
<evidence type="ECO:0000256" key="3">
    <source>
        <dbReference type="ARBA" id="ARBA00047594"/>
    </source>
</evidence>
<keyword evidence="7" id="KW-1185">Reference proteome</keyword>
<proteinExistence type="predicted"/>
<dbReference type="SUPFAM" id="SSF48317">
    <property type="entry name" value="Acid phosphatase/Vanadium-dependent haloperoxidase"/>
    <property type="match status" value="1"/>
</dbReference>